<evidence type="ECO:0000259" key="2">
    <source>
        <dbReference type="Pfam" id="PF07331"/>
    </source>
</evidence>
<evidence type="ECO:0000256" key="1">
    <source>
        <dbReference type="SAM" id="Phobius"/>
    </source>
</evidence>
<evidence type="ECO:0000313" key="4">
    <source>
        <dbReference type="Proteomes" id="UP000601522"/>
    </source>
</evidence>
<dbReference type="InterPro" id="IPR009936">
    <property type="entry name" value="DUF1468"/>
</dbReference>
<dbReference type="Proteomes" id="UP000601522">
    <property type="component" value="Unassembled WGS sequence"/>
</dbReference>
<feature type="transmembrane region" description="Helical" evidence="1">
    <location>
        <begin position="94"/>
        <end position="110"/>
    </location>
</feature>
<gene>
    <name evidence="3" type="ORF">H8689_03110</name>
</gene>
<feature type="transmembrane region" description="Helical" evidence="1">
    <location>
        <begin position="7"/>
        <end position="26"/>
    </location>
</feature>
<accession>A0A926IMY1</accession>
<feature type="domain" description="DUF1468" evidence="2">
    <location>
        <begin position="11"/>
        <end position="141"/>
    </location>
</feature>
<evidence type="ECO:0000313" key="3">
    <source>
        <dbReference type="EMBL" id="MBC8590128.1"/>
    </source>
</evidence>
<dbReference type="Pfam" id="PF07331">
    <property type="entry name" value="TctB"/>
    <property type="match status" value="1"/>
</dbReference>
<keyword evidence="1" id="KW-1133">Transmembrane helix</keyword>
<name>A0A926IMY1_9FIRM</name>
<feature type="transmembrane region" description="Helical" evidence="1">
    <location>
        <begin position="38"/>
        <end position="59"/>
    </location>
</feature>
<feature type="transmembrane region" description="Helical" evidence="1">
    <location>
        <begin position="117"/>
        <end position="140"/>
    </location>
</feature>
<dbReference type="AlphaFoldDB" id="A0A926IMY1"/>
<reference evidence="3 4" key="1">
    <citation type="submission" date="2020-08" db="EMBL/GenBank/DDBJ databases">
        <title>Genome public.</title>
        <authorList>
            <person name="Liu C."/>
            <person name="Sun Q."/>
        </authorList>
    </citation>
    <scope>NUCLEOTIDE SEQUENCE [LARGE SCALE GENOMIC DNA]</scope>
    <source>
        <strain evidence="3 4">NSJ-26</strain>
    </source>
</reference>
<dbReference type="RefSeq" id="WP_249322954.1">
    <property type="nucleotide sequence ID" value="NZ_JACRTK010000001.1"/>
</dbReference>
<organism evidence="3 4">
    <name type="scientific">Wansuia hejianensis</name>
    <dbReference type="NCBI Taxonomy" id="2763667"/>
    <lineage>
        <taxon>Bacteria</taxon>
        <taxon>Bacillati</taxon>
        <taxon>Bacillota</taxon>
        <taxon>Clostridia</taxon>
        <taxon>Lachnospirales</taxon>
        <taxon>Lachnospiraceae</taxon>
        <taxon>Wansuia</taxon>
    </lineage>
</organism>
<keyword evidence="1" id="KW-0812">Transmembrane</keyword>
<dbReference type="EMBL" id="JACRTK010000001">
    <property type="protein sequence ID" value="MBC8590128.1"/>
    <property type="molecule type" value="Genomic_DNA"/>
</dbReference>
<comment type="caution">
    <text evidence="3">The sequence shown here is derived from an EMBL/GenBank/DDBJ whole genome shotgun (WGS) entry which is preliminary data.</text>
</comment>
<proteinExistence type="predicted"/>
<feature type="transmembrane region" description="Helical" evidence="1">
    <location>
        <begin position="71"/>
        <end position="88"/>
    </location>
</feature>
<sequence>MKNNEIVEGSILSVLSIFFIIESLKLHNNQELALSPALFPLIITSMGLFLSILLIFKGIKKTDYIRSDKGNIRLVLLIVALSFLYLILLERFSFILSSVIYLFLFTFILGERKWWLLILISTLTPVLIWYLFANLLGVYLP</sequence>
<keyword evidence="4" id="KW-1185">Reference proteome</keyword>
<protein>
    <submittedName>
        <fullName evidence="3">Tripartite tricarboxylate transporter TctB family protein</fullName>
    </submittedName>
</protein>
<keyword evidence="1" id="KW-0472">Membrane</keyword>